<dbReference type="PANTHER" id="PTHR28653">
    <property type="match status" value="1"/>
</dbReference>
<dbReference type="InParanoid" id="A0A6J0BSL3"/>
<proteinExistence type="predicted"/>
<keyword evidence="1" id="KW-1185">Reference proteome</keyword>
<evidence type="ECO:0000313" key="1">
    <source>
        <dbReference type="Proteomes" id="UP000829291"/>
    </source>
</evidence>
<dbReference type="GeneID" id="107222583"/>
<dbReference type="OrthoDB" id="67296at2759"/>
<dbReference type="Proteomes" id="UP000829291">
    <property type="component" value="Chromosome 2"/>
</dbReference>
<gene>
    <name evidence="2" type="primary">LOC107222583</name>
</gene>
<dbReference type="AlphaFoldDB" id="A0A6J0BSL3"/>
<dbReference type="PANTHER" id="PTHR28653:SF1">
    <property type="entry name" value="ATPASE SWSAP1"/>
    <property type="match status" value="1"/>
</dbReference>
<reference evidence="2" key="1">
    <citation type="submission" date="2025-08" db="UniProtKB">
        <authorList>
            <consortium name="RefSeq"/>
        </authorList>
    </citation>
    <scope>IDENTIFICATION</scope>
    <source>
        <tissue evidence="2">Thorax and Abdomen</tissue>
    </source>
</reference>
<dbReference type="RefSeq" id="XP_015517489.1">
    <property type="nucleotide sequence ID" value="XM_015662003.2"/>
</dbReference>
<protein>
    <submittedName>
        <fullName evidence="2">Uncharacterized protein LOC107222583</fullName>
    </submittedName>
</protein>
<accession>A0A6J0BSL3</accession>
<sequence>MFSNIERVRRTLICGPPELTETFMFEGAAHWAKQGSRVIYVTQNPIESLPPKYHDAPKPCVDTFQLIKFMYLPDHKSLMELLVELDTFASLPSALLIDKLDNYAEPTTWRGDYDVLLAKTCSFIIDAMNACSRILGKKVHVCASLRPETVGKVHFVYFDNVWKFSIDNNLADPIITLQKAFCTNGDRLFKFRSLEDRTVVLKQVLRFVDEH</sequence>
<name>A0A6J0BSL3_NEOLC</name>
<dbReference type="GO" id="GO:0003697">
    <property type="term" value="F:single-stranded DNA binding"/>
    <property type="evidence" value="ECO:0007669"/>
    <property type="project" value="TreeGrafter"/>
</dbReference>
<dbReference type="GO" id="GO:0097196">
    <property type="term" value="C:Shu complex"/>
    <property type="evidence" value="ECO:0007669"/>
    <property type="project" value="TreeGrafter"/>
</dbReference>
<organism evidence="2">
    <name type="scientific">Neodiprion lecontei</name>
    <name type="common">Redheaded pine sawfly</name>
    <dbReference type="NCBI Taxonomy" id="441921"/>
    <lineage>
        <taxon>Eukaryota</taxon>
        <taxon>Metazoa</taxon>
        <taxon>Ecdysozoa</taxon>
        <taxon>Arthropoda</taxon>
        <taxon>Hexapoda</taxon>
        <taxon>Insecta</taxon>
        <taxon>Pterygota</taxon>
        <taxon>Neoptera</taxon>
        <taxon>Endopterygota</taxon>
        <taxon>Hymenoptera</taxon>
        <taxon>Tenthredinoidea</taxon>
        <taxon>Diprionidae</taxon>
        <taxon>Diprioninae</taxon>
        <taxon>Neodiprion</taxon>
    </lineage>
</organism>
<evidence type="ECO:0000313" key="2">
    <source>
        <dbReference type="RefSeq" id="XP_015517489.1"/>
    </source>
</evidence>
<dbReference type="GO" id="GO:0000724">
    <property type="term" value="P:double-strand break repair via homologous recombination"/>
    <property type="evidence" value="ECO:0007669"/>
    <property type="project" value="TreeGrafter"/>
</dbReference>
<dbReference type="KEGG" id="nlo:107222583"/>